<reference evidence="1 2" key="1">
    <citation type="journal article" date="2022" name="bioRxiv">
        <title>Genomics of Preaxostyla Flagellates Illuminates Evolutionary Transitions and the Path Towards Mitochondrial Loss.</title>
        <authorList>
            <person name="Novak L.V.F."/>
            <person name="Treitli S.C."/>
            <person name="Pyrih J."/>
            <person name="Halakuc P."/>
            <person name="Pipaliya S.V."/>
            <person name="Vacek V."/>
            <person name="Brzon O."/>
            <person name="Soukal P."/>
            <person name="Eme L."/>
            <person name="Dacks J.B."/>
            <person name="Karnkowska A."/>
            <person name="Elias M."/>
            <person name="Hampl V."/>
        </authorList>
    </citation>
    <scope>NUCLEOTIDE SEQUENCE [LARGE SCALE GENOMIC DNA]</scope>
    <source>
        <strain evidence="1">NAU3</strain>
        <tissue evidence="1">Gut</tissue>
    </source>
</reference>
<evidence type="ECO:0000313" key="1">
    <source>
        <dbReference type="EMBL" id="KAK2960157.1"/>
    </source>
</evidence>
<dbReference type="Proteomes" id="UP001281761">
    <property type="component" value="Unassembled WGS sequence"/>
</dbReference>
<evidence type="ECO:0000313" key="2">
    <source>
        <dbReference type="Proteomes" id="UP001281761"/>
    </source>
</evidence>
<keyword evidence="2" id="KW-1185">Reference proteome</keyword>
<dbReference type="EMBL" id="JARBJD010000025">
    <property type="protein sequence ID" value="KAK2960157.1"/>
    <property type="molecule type" value="Genomic_DNA"/>
</dbReference>
<name>A0ABQ9Y8V7_9EUKA</name>
<protein>
    <submittedName>
        <fullName evidence="1">Uncharacterized protein</fullName>
    </submittedName>
</protein>
<comment type="caution">
    <text evidence="1">The sequence shown here is derived from an EMBL/GenBank/DDBJ whole genome shotgun (WGS) entry which is preliminary data.</text>
</comment>
<accession>A0ABQ9Y8V7</accession>
<gene>
    <name evidence="1" type="ORF">BLNAU_5040</name>
</gene>
<organism evidence="1 2">
    <name type="scientific">Blattamonas nauphoetae</name>
    <dbReference type="NCBI Taxonomy" id="2049346"/>
    <lineage>
        <taxon>Eukaryota</taxon>
        <taxon>Metamonada</taxon>
        <taxon>Preaxostyla</taxon>
        <taxon>Oxymonadida</taxon>
        <taxon>Blattamonas</taxon>
    </lineage>
</organism>
<proteinExistence type="predicted"/>
<sequence length="80" mass="9068">MSSVLRNLTEEDQFCEGNDRRVLHRSTVSVSSSFVPKDMSADGYWEEDGKNTANANTLLFSSLVRRIPPNHIMLLLLLDE</sequence>